<reference evidence="2" key="1">
    <citation type="submission" date="2011-02" db="EMBL/GenBank/DDBJ databases">
        <title>The genome of the leaf-cutting ant Acromyrmex echinatior suggests key adaptations to social evolution and fungus farming.</title>
        <authorList>
            <person name="Nygaard S."/>
            <person name="Zhang G."/>
        </authorList>
    </citation>
    <scope>NUCLEOTIDE SEQUENCE</scope>
</reference>
<dbReference type="Proteomes" id="UP000007755">
    <property type="component" value="Unassembled WGS sequence"/>
</dbReference>
<accession>F4WQ80</accession>
<protein>
    <submittedName>
        <fullName evidence="2">Uncharacterized protein</fullName>
    </submittedName>
</protein>
<keyword evidence="3" id="KW-1185">Reference proteome</keyword>
<dbReference type="InParanoid" id="F4WQ80"/>
<sequence length="225" mass="24759">MTKSNERPQKSNGLYQCTAECIEVSRRSKEHATEKKGRVSQFKLSLEIVVDLLAGRGLVMEDERERDEVPRVAVPSGDLAWGRKGARQIVPGKDYLKVTTMDSGQTGERKGPTVGEASLLSQGAPPDENVEKGGRIKAGGTKRGSRVWRHSGSQCHRACYASVNLCDYYASGERRDHNTAEILGGPRHRDRAGPVRNRCCYVIGQAYWAFVSLTSTSLLSGYSSR</sequence>
<evidence type="ECO:0000313" key="3">
    <source>
        <dbReference type="Proteomes" id="UP000007755"/>
    </source>
</evidence>
<gene>
    <name evidence="2" type="ORF">G5I_07964</name>
</gene>
<organism evidence="3">
    <name type="scientific">Acromyrmex echinatior</name>
    <name type="common">Panamanian leafcutter ant</name>
    <name type="synonym">Acromyrmex octospinosus echinatior</name>
    <dbReference type="NCBI Taxonomy" id="103372"/>
    <lineage>
        <taxon>Eukaryota</taxon>
        <taxon>Metazoa</taxon>
        <taxon>Ecdysozoa</taxon>
        <taxon>Arthropoda</taxon>
        <taxon>Hexapoda</taxon>
        <taxon>Insecta</taxon>
        <taxon>Pterygota</taxon>
        <taxon>Neoptera</taxon>
        <taxon>Endopterygota</taxon>
        <taxon>Hymenoptera</taxon>
        <taxon>Apocrita</taxon>
        <taxon>Aculeata</taxon>
        <taxon>Formicoidea</taxon>
        <taxon>Formicidae</taxon>
        <taxon>Myrmicinae</taxon>
        <taxon>Acromyrmex</taxon>
    </lineage>
</organism>
<evidence type="ECO:0000256" key="1">
    <source>
        <dbReference type="SAM" id="MobiDB-lite"/>
    </source>
</evidence>
<dbReference type="EMBL" id="GL888264">
    <property type="protein sequence ID" value="EGI63626.1"/>
    <property type="molecule type" value="Genomic_DNA"/>
</dbReference>
<feature type="region of interest" description="Disordered" evidence="1">
    <location>
        <begin position="101"/>
        <end position="145"/>
    </location>
</feature>
<proteinExistence type="predicted"/>
<name>F4WQ80_ACREC</name>
<evidence type="ECO:0000313" key="2">
    <source>
        <dbReference type="EMBL" id="EGI63626.1"/>
    </source>
</evidence>
<dbReference type="AlphaFoldDB" id="F4WQ80"/>